<feature type="region of interest" description="Disordered" evidence="1">
    <location>
        <begin position="36"/>
        <end position="56"/>
    </location>
</feature>
<accession>A0AAD6WTH9</accession>
<dbReference type="EMBL" id="JARJCM010000200">
    <property type="protein sequence ID" value="KAJ7022926.1"/>
    <property type="molecule type" value="Genomic_DNA"/>
</dbReference>
<proteinExistence type="predicted"/>
<dbReference type="AlphaFoldDB" id="A0AAD6WTH9"/>
<protein>
    <submittedName>
        <fullName evidence="2">Uncharacterized protein</fullName>
    </submittedName>
</protein>
<organism evidence="2 3">
    <name type="scientific">Mycena alexandri</name>
    <dbReference type="NCBI Taxonomy" id="1745969"/>
    <lineage>
        <taxon>Eukaryota</taxon>
        <taxon>Fungi</taxon>
        <taxon>Dikarya</taxon>
        <taxon>Basidiomycota</taxon>
        <taxon>Agaricomycotina</taxon>
        <taxon>Agaricomycetes</taxon>
        <taxon>Agaricomycetidae</taxon>
        <taxon>Agaricales</taxon>
        <taxon>Marasmiineae</taxon>
        <taxon>Mycenaceae</taxon>
        <taxon>Mycena</taxon>
    </lineage>
</organism>
<comment type="caution">
    <text evidence="2">The sequence shown here is derived from an EMBL/GenBank/DDBJ whole genome shotgun (WGS) entry which is preliminary data.</text>
</comment>
<sequence length="202" mass="22939">MVLEFLDREIRADTKEKDVAGLEVVLDKSVELNRPLRPSQTLRKRPSSTVKSAPTRKKRTWPDLRLFSIKALNSIVLAALSKRFVNGREITTEMVLEFLDREIRADTKEKDEAGLQVVLSKQGYKRKRSARLCTLAPVSGMHINYEARPLKAEIVAVSTNCLGDAANYPWLEYTYIVRRGGHYFLPSCSRSGFHYLPDLAGE</sequence>
<dbReference type="Proteomes" id="UP001218188">
    <property type="component" value="Unassembled WGS sequence"/>
</dbReference>
<name>A0AAD6WTH9_9AGAR</name>
<gene>
    <name evidence="2" type="ORF">C8F04DRAFT_1194084</name>
</gene>
<reference evidence="2" key="1">
    <citation type="submission" date="2023-03" db="EMBL/GenBank/DDBJ databases">
        <title>Massive genome expansion in bonnet fungi (Mycena s.s.) driven by repeated elements and novel gene families across ecological guilds.</title>
        <authorList>
            <consortium name="Lawrence Berkeley National Laboratory"/>
            <person name="Harder C.B."/>
            <person name="Miyauchi S."/>
            <person name="Viragh M."/>
            <person name="Kuo A."/>
            <person name="Thoen E."/>
            <person name="Andreopoulos B."/>
            <person name="Lu D."/>
            <person name="Skrede I."/>
            <person name="Drula E."/>
            <person name="Henrissat B."/>
            <person name="Morin E."/>
            <person name="Kohler A."/>
            <person name="Barry K."/>
            <person name="LaButti K."/>
            <person name="Morin E."/>
            <person name="Salamov A."/>
            <person name="Lipzen A."/>
            <person name="Mereny Z."/>
            <person name="Hegedus B."/>
            <person name="Baldrian P."/>
            <person name="Stursova M."/>
            <person name="Weitz H."/>
            <person name="Taylor A."/>
            <person name="Grigoriev I.V."/>
            <person name="Nagy L.G."/>
            <person name="Martin F."/>
            <person name="Kauserud H."/>
        </authorList>
    </citation>
    <scope>NUCLEOTIDE SEQUENCE</scope>
    <source>
        <strain evidence="2">CBHHK200</strain>
    </source>
</reference>
<keyword evidence="3" id="KW-1185">Reference proteome</keyword>
<evidence type="ECO:0000256" key="1">
    <source>
        <dbReference type="SAM" id="MobiDB-lite"/>
    </source>
</evidence>
<evidence type="ECO:0000313" key="3">
    <source>
        <dbReference type="Proteomes" id="UP001218188"/>
    </source>
</evidence>
<evidence type="ECO:0000313" key="2">
    <source>
        <dbReference type="EMBL" id="KAJ7022926.1"/>
    </source>
</evidence>